<proteinExistence type="predicted"/>
<dbReference type="InterPro" id="IPR010496">
    <property type="entry name" value="AL/BT2_dom"/>
</dbReference>
<dbReference type="Gene3D" id="2.60.120.560">
    <property type="entry name" value="Exo-inulinase, domain 1"/>
    <property type="match status" value="2"/>
</dbReference>
<dbReference type="Proteomes" id="UP000219286">
    <property type="component" value="Unassembled WGS sequence"/>
</dbReference>
<evidence type="ECO:0000313" key="3">
    <source>
        <dbReference type="EMBL" id="OTA07932.1"/>
    </source>
</evidence>
<dbReference type="AlphaFoldDB" id="A0A2H2ZT99"/>
<dbReference type="SUPFAM" id="SSF49899">
    <property type="entry name" value="Concanavalin A-like lectins/glucanases"/>
    <property type="match status" value="1"/>
</dbReference>
<evidence type="ECO:0000256" key="1">
    <source>
        <dbReference type="SAM" id="MobiDB-lite"/>
    </source>
</evidence>
<feature type="domain" description="3-keto-alpha-glucoside-1,2-lyase/3-keto-2-hydroxy-glucal hydratase" evidence="2">
    <location>
        <begin position="309"/>
        <end position="465"/>
    </location>
</feature>
<evidence type="ECO:0000313" key="4">
    <source>
        <dbReference type="Proteomes" id="UP000219286"/>
    </source>
</evidence>
<comment type="caution">
    <text evidence="3">The sequence shown here is derived from an EMBL/GenBank/DDBJ whole genome shotgun (WGS) entry which is preliminary data.</text>
</comment>
<evidence type="ECO:0000259" key="2">
    <source>
        <dbReference type="Pfam" id="PF06439"/>
    </source>
</evidence>
<sequence>MPGSPLKTPAFLDNGEFFMDQGNVIQMNWPNVSDAFTKPVAMASASFSGWDWTRPWPGGDVVDGHSVHLTVAPEVFTDPAVVVDATTVLSSLTFGIPDSMMSSGKALPMDPSWYICRHVFITTKPEAKKSADEGESCGFLEQACLDDLTTLLASGWGTADNNTMCAQLTFGPIPKSCGNSFGYARQDSWYADNTVISNSVLGPLETIPKQQQYSWRIGTGYHSPGDSLAYEIAANRTYLVATAWGYSKKLDANARKTPKVTWTCISSGDAYVPPPPPPPPPSSTTTKPTSTPTAIPNTDAYYDDFTAGLRQWTTYDGSFSSGSGLLVADYSLGGKALLKSSYSNFTFEADVTLTNEWGNAGLIFRVSSPAEGADAYKGYYAGISTENNVVLGRASNDWTQISLVDVDIAANKAHHLKVKVRENKIDVYVNDMTKAKISTTDSTYASGMDGVRVFDTGATFDNVQIFPLAFKDDFASGSMDKWISYGGDYATKNAALVGQASSGGKALIRDALYTDFVYEADVTIWDESGDAGLVFRASSPYVGTDGYYGYYAGFGNGYIVLGRSDNGWKELANVKASIQHGTAHHIMVRAKGNAISIFVDDMNEPKVEAEDDTYLTGLNGVRVSGTKTTFDNIVIYTM</sequence>
<feature type="compositionally biased region" description="Pro residues" evidence="1">
    <location>
        <begin position="272"/>
        <end position="282"/>
    </location>
</feature>
<name>A0A2H2ZT99_TRIPA</name>
<dbReference type="Pfam" id="PF06439">
    <property type="entry name" value="3keto-disac_hyd"/>
    <property type="match status" value="2"/>
</dbReference>
<feature type="compositionally biased region" description="Low complexity" evidence="1">
    <location>
        <begin position="283"/>
        <end position="293"/>
    </location>
</feature>
<dbReference type="OrthoDB" id="4897870at2759"/>
<keyword evidence="4" id="KW-1185">Reference proteome</keyword>
<feature type="region of interest" description="Disordered" evidence="1">
    <location>
        <begin position="268"/>
        <end position="295"/>
    </location>
</feature>
<organism evidence="3 4">
    <name type="scientific">Trichoderma parareesei</name>
    <name type="common">Filamentous fungus</name>
    <dbReference type="NCBI Taxonomy" id="858221"/>
    <lineage>
        <taxon>Eukaryota</taxon>
        <taxon>Fungi</taxon>
        <taxon>Dikarya</taxon>
        <taxon>Ascomycota</taxon>
        <taxon>Pezizomycotina</taxon>
        <taxon>Sordariomycetes</taxon>
        <taxon>Hypocreomycetidae</taxon>
        <taxon>Hypocreales</taxon>
        <taxon>Hypocreaceae</taxon>
        <taxon>Trichoderma</taxon>
    </lineage>
</organism>
<reference evidence="3 4" key="1">
    <citation type="journal article" date="2015" name="Genome Announc.">
        <title>Genome sequence and annotation of Trichoderma parareesei, the ancestor of the cellulase producer Trichoderma reesei.</title>
        <authorList>
            <person name="Yang D."/>
            <person name="Pomraning K."/>
            <person name="Kopchinskiy A."/>
            <person name="Karimi Aghcheh R."/>
            <person name="Atanasova L."/>
            <person name="Chenthamara K."/>
            <person name="Baker S.E."/>
            <person name="Zhang R."/>
            <person name="Shen Q."/>
            <person name="Freitag M."/>
            <person name="Kubicek C.P."/>
            <person name="Druzhinina I.S."/>
        </authorList>
    </citation>
    <scope>NUCLEOTIDE SEQUENCE [LARGE SCALE GENOMIC DNA]</scope>
    <source>
        <strain evidence="3 4">CBS 125925</strain>
    </source>
</reference>
<protein>
    <recommendedName>
        <fullName evidence="2">3-keto-alpha-glucoside-1,2-lyase/3-keto-2-hydroxy-glucal hydratase domain-containing protein</fullName>
    </recommendedName>
</protein>
<dbReference type="InterPro" id="IPR013320">
    <property type="entry name" value="ConA-like_dom_sf"/>
</dbReference>
<gene>
    <name evidence="3" type="ORF">A9Z42_0088630</name>
</gene>
<dbReference type="EMBL" id="LFMI01000808">
    <property type="protein sequence ID" value="OTA07932.1"/>
    <property type="molecule type" value="Genomic_DNA"/>
</dbReference>
<accession>A0A2H2ZT99</accession>
<feature type="domain" description="3-keto-alpha-glucoside-1,2-lyase/3-keto-2-hydroxy-glucal hydratase" evidence="2">
    <location>
        <begin position="476"/>
        <end position="635"/>
    </location>
</feature>
<dbReference type="GO" id="GO:0016787">
    <property type="term" value="F:hydrolase activity"/>
    <property type="evidence" value="ECO:0007669"/>
    <property type="project" value="InterPro"/>
</dbReference>